<accession>A0A1C7MJ72</accession>
<keyword evidence="2 4" id="KW-0067">ATP-binding</keyword>
<dbReference type="PROSITE" id="PS00211">
    <property type="entry name" value="ABC_TRANSPORTER_1"/>
    <property type="match status" value="1"/>
</dbReference>
<dbReference type="InterPro" id="IPR017871">
    <property type="entry name" value="ABC_transporter-like_CS"/>
</dbReference>
<reference evidence="4 5" key="1">
    <citation type="submission" date="2016-03" db="EMBL/GenBank/DDBJ databases">
        <title>Whole genome sequencing of Grifola frondosa 9006-11.</title>
        <authorList>
            <person name="Min B."/>
            <person name="Park H."/>
            <person name="Kim J.-G."/>
            <person name="Cho H."/>
            <person name="Oh Y.-L."/>
            <person name="Kong W.-S."/>
            <person name="Choi I.-G."/>
        </authorList>
    </citation>
    <scope>NUCLEOTIDE SEQUENCE [LARGE SCALE GENOMIC DNA]</scope>
    <source>
        <strain evidence="4 5">9006-11</strain>
    </source>
</reference>
<dbReference type="STRING" id="5627.A0A1C7MJ72"/>
<dbReference type="Pfam" id="PF00005">
    <property type="entry name" value="ABC_tran"/>
    <property type="match status" value="1"/>
</dbReference>
<evidence type="ECO:0000256" key="2">
    <source>
        <dbReference type="ARBA" id="ARBA00022840"/>
    </source>
</evidence>
<feature type="domain" description="ABC transporter" evidence="3">
    <location>
        <begin position="518"/>
        <end position="784"/>
    </location>
</feature>
<dbReference type="GO" id="GO:0005524">
    <property type="term" value="F:ATP binding"/>
    <property type="evidence" value="ECO:0007669"/>
    <property type="project" value="UniProtKB-KW"/>
</dbReference>
<sequence>MSSLQSLSTFQDTSKGVSRRILPIHAECQCLLSCVFAFKMITPMICCRLVAELVSVRASHKLPPPAGRMKTPRISSYGPFITGAQLSTPLIVLQHAFTAQRTAVWPLLTYVGKLAFLYQRGRSKISGLGSHKRSRKSTCEPGDTLANVTLAYKISNLCASDLFSLLWKTHPLRTVLMVVVDIVRGIFPAFRGYSQALIINELQSMLSSGEYTTPRLVRHILIEVFRMGVESILDAFATSNETIVHGSARYLIEYKQMEQRVRLDVPTLADPVVRDLLHESDLFVRSFNGMSAFGFLSPFDFMRILTLISELISHIWLLSSLTFGGTSVSVLAFSLISSFIPLGYRWLGGGPKYFEDFSNIQEVRTAAKQERMRNLAHSDPYRPEIILFGLGPWILHSWARARKAMLGLEQKQPIDDWDFVSKILSGFNVSGLFSTLQHIPLVLILQSSSNSLGAFTLYRSSVQCLFLTAGNLLHTIRMVFQSIFMMGAFFAAMELEPRLQPKPDIVVKYRSSPGGMKIEMRNLDYTYPGSPVPSLRDVNLIIEAGETLAIVGHNGSGKSTLANVLLRIFDFDSGEFLVNGTDIRKIRPSDYHAHITAVFQGFSKFNTSVKGNVGIGYIQDMHTPGAIEAAMHLAGAADLVHALPRGVKTKLDVTGCDRAGYSPTSAGCSNYVPPHGLSGGEWQRIAISRAFMRADRPEVGLVLLDEPTSSLDAHAQNRVFETIEKISRTPDGNRTKTIIFVTHRLSTARKADKIAMMENGTIAEFGTHHELLKRNGLYAALYRASI</sequence>
<dbReference type="AlphaFoldDB" id="A0A1C7MJ72"/>
<name>A0A1C7MJ72_GRIFR</name>
<protein>
    <submittedName>
        <fullName evidence="4">Lipid A export ATP-binding/permease protein MsbA</fullName>
    </submittedName>
</protein>
<evidence type="ECO:0000313" key="5">
    <source>
        <dbReference type="Proteomes" id="UP000092993"/>
    </source>
</evidence>
<dbReference type="OMA" id="NGTICEF"/>
<keyword evidence="1" id="KW-0547">Nucleotide-binding</keyword>
<dbReference type="InterPro" id="IPR003439">
    <property type="entry name" value="ABC_transporter-like_ATP-bd"/>
</dbReference>
<dbReference type="SUPFAM" id="SSF52540">
    <property type="entry name" value="P-loop containing nucleoside triphosphate hydrolases"/>
    <property type="match status" value="1"/>
</dbReference>
<dbReference type="InterPro" id="IPR027417">
    <property type="entry name" value="P-loop_NTPase"/>
</dbReference>
<dbReference type="InterPro" id="IPR039421">
    <property type="entry name" value="Type_1_exporter"/>
</dbReference>
<dbReference type="PANTHER" id="PTHR24221:SF646">
    <property type="entry name" value="HAEMOLYSIN SECRETION ATP-BINDING PROTEIN"/>
    <property type="match status" value="1"/>
</dbReference>
<keyword evidence="5" id="KW-1185">Reference proteome</keyword>
<evidence type="ECO:0000256" key="1">
    <source>
        <dbReference type="ARBA" id="ARBA00022741"/>
    </source>
</evidence>
<dbReference type="PANTHER" id="PTHR24221">
    <property type="entry name" value="ATP-BINDING CASSETTE SUB-FAMILY B"/>
    <property type="match status" value="1"/>
</dbReference>
<gene>
    <name evidence="4" type="primary">msbA_1</name>
    <name evidence="4" type="ORF">A0H81_04032</name>
</gene>
<dbReference type="Gene3D" id="3.40.50.300">
    <property type="entry name" value="P-loop containing nucleotide triphosphate hydrolases"/>
    <property type="match status" value="1"/>
</dbReference>
<dbReference type="InterPro" id="IPR003593">
    <property type="entry name" value="AAA+_ATPase"/>
</dbReference>
<dbReference type="SMART" id="SM00382">
    <property type="entry name" value="AAA"/>
    <property type="match status" value="1"/>
</dbReference>
<dbReference type="GO" id="GO:0016887">
    <property type="term" value="F:ATP hydrolysis activity"/>
    <property type="evidence" value="ECO:0007669"/>
    <property type="project" value="InterPro"/>
</dbReference>
<dbReference type="OrthoDB" id="6500128at2759"/>
<organism evidence="4 5">
    <name type="scientific">Grifola frondosa</name>
    <name type="common">Maitake</name>
    <name type="synonym">Polyporus frondosus</name>
    <dbReference type="NCBI Taxonomy" id="5627"/>
    <lineage>
        <taxon>Eukaryota</taxon>
        <taxon>Fungi</taxon>
        <taxon>Dikarya</taxon>
        <taxon>Basidiomycota</taxon>
        <taxon>Agaricomycotina</taxon>
        <taxon>Agaricomycetes</taxon>
        <taxon>Polyporales</taxon>
        <taxon>Grifolaceae</taxon>
        <taxon>Grifola</taxon>
    </lineage>
</organism>
<comment type="caution">
    <text evidence="4">The sequence shown here is derived from an EMBL/GenBank/DDBJ whole genome shotgun (WGS) entry which is preliminary data.</text>
</comment>
<dbReference type="Proteomes" id="UP000092993">
    <property type="component" value="Unassembled WGS sequence"/>
</dbReference>
<proteinExistence type="predicted"/>
<evidence type="ECO:0000259" key="3">
    <source>
        <dbReference type="PROSITE" id="PS50893"/>
    </source>
</evidence>
<dbReference type="EMBL" id="LUGG01000003">
    <property type="protein sequence ID" value="OBZ76416.1"/>
    <property type="molecule type" value="Genomic_DNA"/>
</dbReference>
<evidence type="ECO:0000313" key="4">
    <source>
        <dbReference type="EMBL" id="OBZ76416.1"/>
    </source>
</evidence>
<dbReference type="GO" id="GO:0034040">
    <property type="term" value="F:ATPase-coupled lipid transmembrane transporter activity"/>
    <property type="evidence" value="ECO:0007669"/>
    <property type="project" value="TreeGrafter"/>
</dbReference>
<dbReference type="PROSITE" id="PS50893">
    <property type="entry name" value="ABC_TRANSPORTER_2"/>
    <property type="match status" value="1"/>
</dbReference>